<dbReference type="AlphaFoldDB" id="A0A6P7TQ75"/>
<keyword evidence="7" id="KW-1185">Reference proteome</keyword>
<reference evidence="8" key="1">
    <citation type="submission" date="2025-08" db="UniProtKB">
        <authorList>
            <consortium name="RefSeq"/>
        </authorList>
    </citation>
    <scope>IDENTIFICATION</scope>
</reference>
<gene>
    <name evidence="8" type="primary">LOC115224369</name>
</gene>
<evidence type="ECO:0000313" key="8">
    <source>
        <dbReference type="RefSeq" id="XP_029651111.2"/>
    </source>
</evidence>
<evidence type="ECO:0000256" key="6">
    <source>
        <dbReference type="ARBA" id="ARBA00035289"/>
    </source>
</evidence>
<proteinExistence type="inferred from homology"/>
<dbReference type="Pfam" id="PF06984">
    <property type="entry name" value="MRP-L47"/>
    <property type="match status" value="1"/>
</dbReference>
<name>A0A6P7TQ75_9MOLL</name>
<dbReference type="PANTHER" id="PTHR21183">
    <property type="entry name" value="RIBOSOMAL PROTEIN L47, MITOCHONDRIAL-RELATED"/>
    <property type="match status" value="1"/>
</dbReference>
<keyword evidence="5" id="KW-0687">Ribonucleoprotein</keyword>
<evidence type="ECO:0000256" key="4">
    <source>
        <dbReference type="ARBA" id="ARBA00023128"/>
    </source>
</evidence>
<evidence type="ECO:0000256" key="2">
    <source>
        <dbReference type="ARBA" id="ARBA00009254"/>
    </source>
</evidence>
<dbReference type="PANTHER" id="PTHR21183:SF18">
    <property type="entry name" value="LARGE RIBOSOMAL SUBUNIT PROTEIN UL29M"/>
    <property type="match status" value="1"/>
</dbReference>
<accession>A0A6P7TQ75</accession>
<dbReference type="GO" id="GO:0003735">
    <property type="term" value="F:structural constituent of ribosome"/>
    <property type="evidence" value="ECO:0007669"/>
    <property type="project" value="InterPro"/>
</dbReference>
<keyword evidence="3 8" id="KW-0689">Ribosomal protein</keyword>
<comment type="similarity">
    <text evidence="2">Belongs to the universal ribosomal protein uL29 family.</text>
</comment>
<dbReference type="RefSeq" id="XP_029651111.2">
    <property type="nucleotide sequence ID" value="XM_029795251.2"/>
</dbReference>
<protein>
    <recommendedName>
        <fullName evidence="6">Large ribosomal subunit protein uL29m</fullName>
    </recommendedName>
</protein>
<keyword evidence="4" id="KW-0496">Mitochondrion</keyword>
<dbReference type="Proteomes" id="UP000515154">
    <property type="component" value="Linkage group LG25"/>
</dbReference>
<dbReference type="KEGG" id="osn:115224369"/>
<comment type="subcellular location">
    <subcellularLocation>
        <location evidence="1">Mitochondrion</location>
    </subcellularLocation>
</comment>
<evidence type="ECO:0000256" key="3">
    <source>
        <dbReference type="ARBA" id="ARBA00022980"/>
    </source>
</evidence>
<sequence>MESGVPPSGRPCIKVDPTKMFSRCIFPRHLQQVTLQIRTLSLTSSQTCCKSSEELRTFNSSTTTLYSSHQTQISVQRTSNCQHSLSVRSLHTTPPCSDLMEFFDDKKNWGKETISTGRPWHLAELRLKSNEDLHKLWYILLKERNMLMTMEAEYIRQAELFPNPERLFKIDESMQNILEIVAERDDAVSLLETGKSCRPQYRMVRNFLGLKYRRKVKEYAVPSWMNLRYRMLHTPFMKGLTPYFGLYFEKQRMLAKKHQKRRLDYKRKLKKEFPHLELESEESKQSI</sequence>
<evidence type="ECO:0000313" key="7">
    <source>
        <dbReference type="Proteomes" id="UP000515154"/>
    </source>
</evidence>
<evidence type="ECO:0000256" key="5">
    <source>
        <dbReference type="ARBA" id="ARBA00023274"/>
    </source>
</evidence>
<dbReference type="GO" id="GO:0032543">
    <property type="term" value="P:mitochondrial translation"/>
    <property type="evidence" value="ECO:0007669"/>
    <property type="project" value="TreeGrafter"/>
</dbReference>
<dbReference type="Gene3D" id="6.10.330.20">
    <property type="match status" value="1"/>
</dbReference>
<dbReference type="GO" id="GO:0005762">
    <property type="term" value="C:mitochondrial large ribosomal subunit"/>
    <property type="evidence" value="ECO:0007669"/>
    <property type="project" value="TreeGrafter"/>
</dbReference>
<evidence type="ECO:0000256" key="1">
    <source>
        <dbReference type="ARBA" id="ARBA00004173"/>
    </source>
</evidence>
<organism evidence="7 8">
    <name type="scientific">Octopus sinensis</name>
    <name type="common">East Asian common octopus</name>
    <dbReference type="NCBI Taxonomy" id="2607531"/>
    <lineage>
        <taxon>Eukaryota</taxon>
        <taxon>Metazoa</taxon>
        <taxon>Spiralia</taxon>
        <taxon>Lophotrochozoa</taxon>
        <taxon>Mollusca</taxon>
        <taxon>Cephalopoda</taxon>
        <taxon>Coleoidea</taxon>
        <taxon>Octopodiformes</taxon>
        <taxon>Octopoda</taxon>
        <taxon>Incirrata</taxon>
        <taxon>Octopodidae</taxon>
        <taxon>Octopus</taxon>
    </lineage>
</organism>
<dbReference type="InterPro" id="IPR038340">
    <property type="entry name" value="MRP-L47_sf"/>
</dbReference>
<dbReference type="InterPro" id="IPR010729">
    <property type="entry name" value="Ribosomal_uL29_mit"/>
</dbReference>